<reference evidence="1" key="1">
    <citation type="journal article" date="2023" name="Plant J.">
        <title>The genome of the king protea, Protea cynaroides.</title>
        <authorList>
            <person name="Chang J."/>
            <person name="Duong T.A."/>
            <person name="Schoeman C."/>
            <person name="Ma X."/>
            <person name="Roodt D."/>
            <person name="Barker N."/>
            <person name="Li Z."/>
            <person name="Van de Peer Y."/>
            <person name="Mizrachi E."/>
        </authorList>
    </citation>
    <scope>NUCLEOTIDE SEQUENCE</scope>
    <source>
        <tissue evidence="1">Young leaves</tissue>
    </source>
</reference>
<protein>
    <submittedName>
        <fullName evidence="1">Uncharacterized protein</fullName>
    </submittedName>
</protein>
<evidence type="ECO:0000313" key="1">
    <source>
        <dbReference type="EMBL" id="KAJ4962553.1"/>
    </source>
</evidence>
<accession>A0A9Q0K5V9</accession>
<gene>
    <name evidence="1" type="ORF">NE237_022492</name>
</gene>
<dbReference type="AlphaFoldDB" id="A0A9Q0K5V9"/>
<comment type="caution">
    <text evidence="1">The sequence shown here is derived from an EMBL/GenBank/DDBJ whole genome shotgun (WGS) entry which is preliminary data.</text>
</comment>
<dbReference type="EMBL" id="JAMYWD010000008">
    <property type="protein sequence ID" value="KAJ4962553.1"/>
    <property type="molecule type" value="Genomic_DNA"/>
</dbReference>
<evidence type="ECO:0000313" key="2">
    <source>
        <dbReference type="Proteomes" id="UP001141806"/>
    </source>
</evidence>
<proteinExistence type="predicted"/>
<name>A0A9Q0K5V9_9MAGN</name>
<sequence>MMMMMTMVGSTRTKEMMSMLELYIDESLIGDHDVYPNSAEAKAKDFESLPLNIDFNHRQSKPKIKSSEAVEASKSVDLEKKAEDKGNAVVIPDSLMKRKITIYMLPSKSITMGSPIQVALAPSNINPNQSPVNPADVAFTTTTGEKRDADSAIPSNKLSAMVAVGVELVTLQLKKL</sequence>
<organism evidence="1 2">
    <name type="scientific">Protea cynaroides</name>
    <dbReference type="NCBI Taxonomy" id="273540"/>
    <lineage>
        <taxon>Eukaryota</taxon>
        <taxon>Viridiplantae</taxon>
        <taxon>Streptophyta</taxon>
        <taxon>Embryophyta</taxon>
        <taxon>Tracheophyta</taxon>
        <taxon>Spermatophyta</taxon>
        <taxon>Magnoliopsida</taxon>
        <taxon>Proteales</taxon>
        <taxon>Proteaceae</taxon>
        <taxon>Protea</taxon>
    </lineage>
</organism>
<dbReference type="Proteomes" id="UP001141806">
    <property type="component" value="Unassembled WGS sequence"/>
</dbReference>
<keyword evidence="2" id="KW-1185">Reference proteome</keyword>